<keyword evidence="1" id="KW-0732">Signal</keyword>
<gene>
    <name evidence="2" type="ORF">B0H16DRAFT_1481458</name>
</gene>
<proteinExistence type="predicted"/>
<dbReference type="Proteomes" id="UP001215598">
    <property type="component" value="Unassembled WGS sequence"/>
</dbReference>
<feature type="chain" id="PRO_5042132096" evidence="1">
    <location>
        <begin position="22"/>
        <end position="110"/>
    </location>
</feature>
<evidence type="ECO:0000256" key="1">
    <source>
        <dbReference type="SAM" id="SignalP"/>
    </source>
</evidence>
<feature type="signal peptide" evidence="1">
    <location>
        <begin position="1"/>
        <end position="21"/>
    </location>
</feature>
<dbReference type="AlphaFoldDB" id="A0AAD7MAA3"/>
<keyword evidence="3" id="KW-1185">Reference proteome</keyword>
<organism evidence="2 3">
    <name type="scientific">Mycena metata</name>
    <dbReference type="NCBI Taxonomy" id="1033252"/>
    <lineage>
        <taxon>Eukaryota</taxon>
        <taxon>Fungi</taxon>
        <taxon>Dikarya</taxon>
        <taxon>Basidiomycota</taxon>
        <taxon>Agaricomycotina</taxon>
        <taxon>Agaricomycetes</taxon>
        <taxon>Agaricomycetidae</taxon>
        <taxon>Agaricales</taxon>
        <taxon>Marasmiineae</taxon>
        <taxon>Mycenaceae</taxon>
        <taxon>Mycena</taxon>
    </lineage>
</organism>
<sequence length="110" mass="12266">MSLNICRALVLWVPLWNPATYVEHAWGPRMPSMAEAADESDDDEIPELISDEDLTMRRIAAGLILSIDAFPEAHVCAPRNLAQNFGTFGRGRFPKVDEFDSSAYARLSAR</sequence>
<protein>
    <submittedName>
        <fullName evidence="2">Uncharacterized protein</fullName>
    </submittedName>
</protein>
<accession>A0AAD7MAA3</accession>
<evidence type="ECO:0000313" key="3">
    <source>
        <dbReference type="Proteomes" id="UP001215598"/>
    </source>
</evidence>
<comment type="caution">
    <text evidence="2">The sequence shown here is derived from an EMBL/GenBank/DDBJ whole genome shotgun (WGS) entry which is preliminary data.</text>
</comment>
<dbReference type="EMBL" id="JARKIB010000438">
    <property type="protein sequence ID" value="KAJ7707997.1"/>
    <property type="molecule type" value="Genomic_DNA"/>
</dbReference>
<name>A0AAD7MAA3_9AGAR</name>
<reference evidence="2" key="1">
    <citation type="submission" date="2023-03" db="EMBL/GenBank/DDBJ databases">
        <title>Massive genome expansion in bonnet fungi (Mycena s.s.) driven by repeated elements and novel gene families across ecological guilds.</title>
        <authorList>
            <consortium name="Lawrence Berkeley National Laboratory"/>
            <person name="Harder C.B."/>
            <person name="Miyauchi S."/>
            <person name="Viragh M."/>
            <person name="Kuo A."/>
            <person name="Thoen E."/>
            <person name="Andreopoulos B."/>
            <person name="Lu D."/>
            <person name="Skrede I."/>
            <person name="Drula E."/>
            <person name="Henrissat B."/>
            <person name="Morin E."/>
            <person name="Kohler A."/>
            <person name="Barry K."/>
            <person name="LaButti K."/>
            <person name="Morin E."/>
            <person name="Salamov A."/>
            <person name="Lipzen A."/>
            <person name="Mereny Z."/>
            <person name="Hegedus B."/>
            <person name="Baldrian P."/>
            <person name="Stursova M."/>
            <person name="Weitz H."/>
            <person name="Taylor A."/>
            <person name="Grigoriev I.V."/>
            <person name="Nagy L.G."/>
            <person name="Martin F."/>
            <person name="Kauserud H."/>
        </authorList>
    </citation>
    <scope>NUCLEOTIDE SEQUENCE</scope>
    <source>
        <strain evidence="2">CBHHK182m</strain>
    </source>
</reference>
<evidence type="ECO:0000313" key="2">
    <source>
        <dbReference type="EMBL" id="KAJ7707997.1"/>
    </source>
</evidence>